<dbReference type="EMBL" id="CP042831">
    <property type="protein sequence ID" value="QEE50066.1"/>
    <property type="molecule type" value="Genomic_DNA"/>
</dbReference>
<proteinExistence type="predicted"/>
<dbReference type="InterPro" id="IPR011050">
    <property type="entry name" value="Pectin_lyase_fold/virulence"/>
</dbReference>
<evidence type="ECO:0000313" key="3">
    <source>
        <dbReference type="Proteomes" id="UP000321222"/>
    </source>
</evidence>
<name>A0A5B9FVG6_9FLAO</name>
<dbReference type="AlphaFoldDB" id="A0A5B9FVG6"/>
<organism evidence="2 3">
    <name type="scientific">Flavobacterium alkalisoli</name>
    <dbReference type="NCBI Taxonomy" id="2602769"/>
    <lineage>
        <taxon>Bacteria</taxon>
        <taxon>Pseudomonadati</taxon>
        <taxon>Bacteroidota</taxon>
        <taxon>Flavobacteriia</taxon>
        <taxon>Flavobacteriales</taxon>
        <taxon>Flavobacteriaceae</taxon>
        <taxon>Flavobacterium</taxon>
    </lineage>
</organism>
<evidence type="ECO:0000313" key="2">
    <source>
        <dbReference type="EMBL" id="QEE50066.1"/>
    </source>
</evidence>
<dbReference type="Proteomes" id="UP000321222">
    <property type="component" value="Chromosome"/>
</dbReference>
<dbReference type="OrthoDB" id="1111178at2"/>
<dbReference type="KEGG" id="fak:FUA48_10890"/>
<keyword evidence="3" id="KW-1185">Reference proteome</keyword>
<evidence type="ECO:0000256" key="1">
    <source>
        <dbReference type="SAM" id="SignalP"/>
    </source>
</evidence>
<feature type="chain" id="PRO_5022702526" description="Right-handed parallel beta-helix repeat-containing protein" evidence="1">
    <location>
        <begin position="22"/>
        <end position="519"/>
    </location>
</feature>
<protein>
    <recommendedName>
        <fullName evidence="4">Right-handed parallel beta-helix repeat-containing protein</fullName>
    </recommendedName>
</protein>
<sequence>MRYSFLLLVFGIFAVSLTSCRNDFEFEPNPGGLEFSKDTVYLDTVFTNIGSSTYTLKVYNRSDKDIKIPTLQLGQGNDSKYRLMVDGMPGRVFNDVELLAKDSMFIFIETTIDYTEFTNNENTFLYTDHIEFHSTQSAPQKVELVTLVQDAIFLFPQRNDEGQYESIPISEVDDTQIYGFNLDETENGNELIWTNAKPYVVYGYGAVPPGKTLTVNPGARVHFHANSGLIVRNGATMNIGSPSDPATEANQVVFEGDRLEPDFADIPGQWGAIWLQEGSTSNFNNAIIKNNTVGILMEGNNGTAQALSLRNVQLYNSTNVGLLSRNGTIYGENVVINMAGQASFAATLGGFYNFKHCTFANYFNSFNQVPVLISDYQETQDAILVNNLTATFDNCILYGTSNFGFLFDRVGELPFEYKFNNCFIKFIDSTNRFTNNPMYNFGDQSLFNEGCTIAQNSTTYKPFFEDPNNNKLNISDDSAANGLGNTTTAAQVPFDIVNTSRNTTAPDAGAYESAAFTED</sequence>
<feature type="signal peptide" evidence="1">
    <location>
        <begin position="1"/>
        <end position="21"/>
    </location>
</feature>
<dbReference type="PROSITE" id="PS51257">
    <property type="entry name" value="PROKAR_LIPOPROTEIN"/>
    <property type="match status" value="1"/>
</dbReference>
<reference evidence="2 3" key="1">
    <citation type="submission" date="2019-08" db="EMBL/GenBank/DDBJ databases">
        <title>Flavobacterium alkalisoli sp. nov., isolated from rhizosphere soil of Suaeda salsa.</title>
        <authorList>
            <person name="Sun J.-Q."/>
            <person name="Xu L."/>
        </authorList>
    </citation>
    <scope>NUCLEOTIDE SEQUENCE [LARGE SCALE GENOMIC DNA]</scope>
    <source>
        <strain evidence="2 3">XS-5</strain>
    </source>
</reference>
<keyword evidence="1" id="KW-0732">Signal</keyword>
<gene>
    <name evidence="2" type="ORF">FUA48_10890</name>
</gene>
<dbReference type="RefSeq" id="WP_147583554.1">
    <property type="nucleotide sequence ID" value="NZ_CP042831.1"/>
</dbReference>
<accession>A0A5B9FVG6</accession>
<dbReference type="SUPFAM" id="SSF51126">
    <property type="entry name" value="Pectin lyase-like"/>
    <property type="match status" value="1"/>
</dbReference>
<evidence type="ECO:0008006" key="4">
    <source>
        <dbReference type="Google" id="ProtNLM"/>
    </source>
</evidence>